<protein>
    <submittedName>
        <fullName evidence="2">Uncharacterized protein</fullName>
    </submittedName>
</protein>
<feature type="region of interest" description="Disordered" evidence="1">
    <location>
        <begin position="1"/>
        <end position="28"/>
    </location>
</feature>
<dbReference type="EMBL" id="VSWD01000011">
    <property type="protein sequence ID" value="KAK3087423.1"/>
    <property type="molecule type" value="Genomic_DNA"/>
</dbReference>
<reference evidence="2" key="1">
    <citation type="submission" date="2019-08" db="EMBL/GenBank/DDBJ databases">
        <title>The improved chromosome-level genome for the pearl oyster Pinctada fucata martensii using PacBio sequencing and Hi-C.</title>
        <authorList>
            <person name="Zheng Z."/>
        </authorList>
    </citation>
    <scope>NUCLEOTIDE SEQUENCE</scope>
    <source>
        <strain evidence="2">ZZ-2019</strain>
        <tissue evidence="2">Adductor muscle</tissue>
    </source>
</reference>
<accession>A0AA88Y1F8</accession>
<name>A0AA88Y1F8_PINIB</name>
<dbReference type="Proteomes" id="UP001186944">
    <property type="component" value="Unassembled WGS sequence"/>
</dbReference>
<keyword evidence="3" id="KW-1185">Reference proteome</keyword>
<sequence length="217" mass="25509">MSDKKRPSAGPNVRQKFSDREKNVSRSVNEITRNLPKMAAAWPISWQNKNKNKRKADSGVEQTQNKAKYEANRTERSFQHGWKSGRLWLAFEDGQMKCTHCVTFVEQCRSKENYENLKNRNKFLTGCTNFRSTTITDHKRSKMHLDAVSFHSKSDKAEVHHDIVLKLHEHNRKELEFKFRNVHALVKNNRPLSDFTWLNKLDSVKGFQQSSTYNNRQ</sequence>
<gene>
    <name evidence="2" type="ORF">FSP39_005727</name>
</gene>
<organism evidence="2 3">
    <name type="scientific">Pinctada imbricata</name>
    <name type="common">Atlantic pearl-oyster</name>
    <name type="synonym">Pinctada martensii</name>
    <dbReference type="NCBI Taxonomy" id="66713"/>
    <lineage>
        <taxon>Eukaryota</taxon>
        <taxon>Metazoa</taxon>
        <taxon>Spiralia</taxon>
        <taxon>Lophotrochozoa</taxon>
        <taxon>Mollusca</taxon>
        <taxon>Bivalvia</taxon>
        <taxon>Autobranchia</taxon>
        <taxon>Pteriomorphia</taxon>
        <taxon>Pterioida</taxon>
        <taxon>Pterioidea</taxon>
        <taxon>Pteriidae</taxon>
        <taxon>Pinctada</taxon>
    </lineage>
</organism>
<dbReference type="AlphaFoldDB" id="A0AA88Y1F8"/>
<proteinExistence type="predicted"/>
<dbReference type="PANTHER" id="PTHR46880">
    <property type="entry name" value="RAS-ASSOCIATING DOMAIN-CONTAINING PROTEIN"/>
    <property type="match status" value="1"/>
</dbReference>
<comment type="caution">
    <text evidence="2">The sequence shown here is derived from an EMBL/GenBank/DDBJ whole genome shotgun (WGS) entry which is preliminary data.</text>
</comment>
<evidence type="ECO:0000313" key="2">
    <source>
        <dbReference type="EMBL" id="KAK3087423.1"/>
    </source>
</evidence>
<dbReference type="PANTHER" id="PTHR46880:SF5">
    <property type="entry name" value="DUF4371 DOMAIN-CONTAINING PROTEIN"/>
    <property type="match status" value="1"/>
</dbReference>
<evidence type="ECO:0000256" key="1">
    <source>
        <dbReference type="SAM" id="MobiDB-lite"/>
    </source>
</evidence>
<evidence type="ECO:0000313" key="3">
    <source>
        <dbReference type="Proteomes" id="UP001186944"/>
    </source>
</evidence>